<protein>
    <recommendedName>
        <fullName evidence="2">Clr5 domain-containing protein</fullName>
    </recommendedName>
</protein>
<dbReference type="InterPro" id="IPR025676">
    <property type="entry name" value="Clr5_dom"/>
</dbReference>
<dbReference type="InterPro" id="IPR036770">
    <property type="entry name" value="Ankyrin_rpt-contain_sf"/>
</dbReference>
<dbReference type="SUPFAM" id="SSF48403">
    <property type="entry name" value="Ankyrin repeat"/>
    <property type="match status" value="1"/>
</dbReference>
<gene>
    <name evidence="3" type="ORF">TWF481_002768</name>
</gene>
<accession>A0AAV9VR69</accession>
<proteinExistence type="predicted"/>
<evidence type="ECO:0000256" key="1">
    <source>
        <dbReference type="SAM" id="MobiDB-lite"/>
    </source>
</evidence>
<reference evidence="3 4" key="1">
    <citation type="submission" date="2023-08" db="EMBL/GenBank/DDBJ databases">
        <authorList>
            <person name="Palmer J.M."/>
        </authorList>
    </citation>
    <scope>NUCLEOTIDE SEQUENCE [LARGE SCALE GENOMIC DNA]</scope>
    <source>
        <strain evidence="3 4">TWF481</strain>
    </source>
</reference>
<evidence type="ECO:0000313" key="4">
    <source>
        <dbReference type="Proteomes" id="UP001370758"/>
    </source>
</evidence>
<feature type="domain" description="Clr5" evidence="2">
    <location>
        <begin position="2"/>
        <end position="54"/>
    </location>
</feature>
<dbReference type="PANTHER" id="PTHR38788">
    <property type="entry name" value="CLR5 DOMAIN-CONTAINING PROTEIN"/>
    <property type="match status" value="1"/>
</dbReference>
<dbReference type="Pfam" id="PF14420">
    <property type="entry name" value="Clr5"/>
    <property type="match status" value="1"/>
</dbReference>
<feature type="region of interest" description="Disordered" evidence="1">
    <location>
        <begin position="95"/>
        <end position="122"/>
    </location>
</feature>
<evidence type="ECO:0000313" key="3">
    <source>
        <dbReference type="EMBL" id="KAK6495721.1"/>
    </source>
</evidence>
<organism evidence="3 4">
    <name type="scientific">Arthrobotrys musiformis</name>
    <dbReference type="NCBI Taxonomy" id="47236"/>
    <lineage>
        <taxon>Eukaryota</taxon>
        <taxon>Fungi</taxon>
        <taxon>Dikarya</taxon>
        <taxon>Ascomycota</taxon>
        <taxon>Pezizomycotina</taxon>
        <taxon>Orbiliomycetes</taxon>
        <taxon>Orbiliales</taxon>
        <taxon>Orbiliaceae</taxon>
        <taxon>Arthrobotrys</taxon>
    </lineage>
</organism>
<comment type="caution">
    <text evidence="3">The sequence shown here is derived from an EMBL/GenBank/DDBJ whole genome shotgun (WGS) entry which is preliminary data.</text>
</comment>
<dbReference type="Proteomes" id="UP001370758">
    <property type="component" value="Unassembled WGS sequence"/>
</dbReference>
<dbReference type="EMBL" id="JAVHJL010000012">
    <property type="protein sequence ID" value="KAK6495721.1"/>
    <property type="molecule type" value="Genomic_DNA"/>
</dbReference>
<dbReference type="PANTHER" id="PTHR38788:SF3">
    <property type="entry name" value="CLR5 DOMAIN-CONTAINING PROTEIN"/>
    <property type="match status" value="1"/>
</dbReference>
<evidence type="ECO:0000259" key="2">
    <source>
        <dbReference type="Pfam" id="PF14420"/>
    </source>
</evidence>
<dbReference type="Gene3D" id="1.25.40.20">
    <property type="entry name" value="Ankyrin repeat-containing domain"/>
    <property type="match status" value="1"/>
</dbReference>
<name>A0AAV9VR69_9PEZI</name>
<keyword evidence="4" id="KW-1185">Reference proteome</keyword>
<dbReference type="AlphaFoldDB" id="A0AAV9VR69"/>
<sequence>MGKPWETYKQKIHHYYIEEGKPLAEVCEILKAKYNFEACKRSYQNQIEVWGFKKNVRSTDMRTYLKQKQQNVPDSKMGLSQDIIDKITPRKVRRYKKRYARKSSPNRETTSPRKSKQPEEYENWENYDQHSLFDYPKSYPVTPSHGSEDHFYSGDMISNYPSYDHRLTYSTATLGEPIYASTAEYSTMGSLTATGSYRYRSSHDAHARYSPSRNPHTSTGVRQTADSIELMKAALSGRYDDIRRLLTGGETPNVADRGGNTSLHYLVRGFHKLLDRAATSPGLLSGDRSVGSSEKFEERITGFSACLNLLLSYGAMATPNERGDTASQIATARLDQYMKDPYNAAAGTHKHWTQFVNSMSAATSEYSR</sequence>